<keyword evidence="1" id="KW-0597">Phosphoprotein</keyword>
<reference evidence="8" key="1">
    <citation type="submission" date="2025-08" db="UniProtKB">
        <authorList>
            <consortium name="RefSeq"/>
        </authorList>
    </citation>
    <scope>IDENTIFICATION</scope>
    <source>
        <tissue evidence="8">Blood</tissue>
    </source>
</reference>
<evidence type="ECO:0000256" key="1">
    <source>
        <dbReference type="ARBA" id="ARBA00022553"/>
    </source>
</evidence>
<dbReference type="Proteomes" id="UP001652627">
    <property type="component" value="Chromosome 33"/>
</dbReference>
<organism evidence="7 8">
    <name type="scientific">Apteryx mantelli</name>
    <name type="common">North Island brown kiwi</name>
    <dbReference type="NCBI Taxonomy" id="2696672"/>
    <lineage>
        <taxon>Eukaryota</taxon>
        <taxon>Metazoa</taxon>
        <taxon>Chordata</taxon>
        <taxon>Craniata</taxon>
        <taxon>Vertebrata</taxon>
        <taxon>Euteleostomi</taxon>
        <taxon>Archelosauria</taxon>
        <taxon>Archosauria</taxon>
        <taxon>Dinosauria</taxon>
        <taxon>Saurischia</taxon>
        <taxon>Theropoda</taxon>
        <taxon>Coelurosauria</taxon>
        <taxon>Aves</taxon>
        <taxon>Palaeognathae</taxon>
        <taxon>Apterygiformes</taxon>
        <taxon>Apterygidae</taxon>
        <taxon>Apteryx</taxon>
    </lineage>
</organism>
<feature type="coiled-coil region" evidence="5">
    <location>
        <begin position="311"/>
        <end position="398"/>
    </location>
</feature>
<dbReference type="Gene3D" id="1.20.5.1160">
    <property type="entry name" value="Vasodilator-stimulated phosphoprotein"/>
    <property type="match status" value="1"/>
</dbReference>
<dbReference type="InterPro" id="IPR002957">
    <property type="entry name" value="Keratin_I"/>
</dbReference>
<keyword evidence="2" id="KW-0416">Keratin</keyword>
<dbReference type="Pfam" id="PF00038">
    <property type="entry name" value="Filament"/>
    <property type="match status" value="1"/>
</dbReference>
<feature type="coiled-coil region" evidence="5">
    <location>
        <begin position="92"/>
        <end position="133"/>
    </location>
</feature>
<evidence type="ECO:0000256" key="5">
    <source>
        <dbReference type="SAM" id="Coils"/>
    </source>
</evidence>
<evidence type="ECO:0000313" key="8">
    <source>
        <dbReference type="RefSeq" id="XP_067170194.1"/>
    </source>
</evidence>
<dbReference type="GeneID" id="106490257"/>
<feature type="domain" description="IF rod" evidence="6">
    <location>
        <begin position="95"/>
        <end position="406"/>
    </location>
</feature>
<dbReference type="InterPro" id="IPR039008">
    <property type="entry name" value="IF_rod_dom"/>
</dbReference>
<evidence type="ECO:0000313" key="7">
    <source>
        <dbReference type="Proteomes" id="UP001652627"/>
    </source>
</evidence>
<evidence type="ECO:0000256" key="4">
    <source>
        <dbReference type="ARBA" id="ARBA00023054"/>
    </source>
</evidence>
<evidence type="ECO:0000256" key="3">
    <source>
        <dbReference type="ARBA" id="ARBA00022754"/>
    </source>
</evidence>
<dbReference type="PANTHER" id="PTHR23239">
    <property type="entry name" value="INTERMEDIATE FILAMENT"/>
    <property type="match status" value="1"/>
</dbReference>
<evidence type="ECO:0000256" key="2">
    <source>
        <dbReference type="ARBA" id="ARBA00022744"/>
    </source>
</evidence>
<keyword evidence="4 5" id="KW-0175">Coiled coil</keyword>
<keyword evidence="7" id="KW-1185">Reference proteome</keyword>
<sequence>MSFSRSTVYSSSYRPVSSQSIVSTRRFPPLSSAASVYAGAGGSGSRISISRTSSLGSSGGIYEARIGGYGAGIGGYGARMSSSLLLSGSGVVQNEKETMQDLNDRLATYLDKVRSLEQENHKLEIQIRDFMQKKGPSSHDWSHYWEVIEDLRSKIFDATVDNARTVLQIDNARLAADDFRVKYEAELAIRLSVENDIMGLRKVIDDTNMARLQLEGEIESLKEELIFMKKNHDDEVKSLQAQIANSVLTVEVDAPKSQDLGKIMAEIRAQYDALAQKNLEDLEKQWGQQITESTIEITQSSKEVDTAHSTAVELRRTVQTLEIDLESLRNQRGGLEASLLEVENRYAMQMEQLNGLILRVEAELTQVRGELQRQAEEYQALLNIKDKLEAEIATYRKLIEGGEEFSLRDALEKETTSTVQRSTQKIVDGKVVSETKELKVRTY</sequence>
<feature type="coiled-coil region" evidence="5">
    <location>
        <begin position="204"/>
        <end position="231"/>
    </location>
</feature>
<evidence type="ECO:0000259" key="6">
    <source>
        <dbReference type="PROSITE" id="PS51842"/>
    </source>
</evidence>
<dbReference type="Gene3D" id="1.20.5.500">
    <property type="entry name" value="Single helix bin"/>
    <property type="match status" value="1"/>
</dbReference>
<dbReference type="RefSeq" id="XP_067170194.1">
    <property type="nucleotide sequence ID" value="XM_067314093.1"/>
</dbReference>
<proteinExistence type="predicted"/>
<accession>A0ABM4FZ31</accession>
<dbReference type="PRINTS" id="PR01248">
    <property type="entry name" value="TYPE1KERATIN"/>
</dbReference>
<keyword evidence="3" id="KW-0403">Intermediate filament</keyword>
<dbReference type="SUPFAM" id="SSF64593">
    <property type="entry name" value="Intermediate filament protein, coiled coil region"/>
    <property type="match status" value="2"/>
</dbReference>
<dbReference type="Gene3D" id="1.20.5.170">
    <property type="match status" value="1"/>
</dbReference>
<dbReference type="SMART" id="SM01391">
    <property type="entry name" value="Filament"/>
    <property type="match status" value="1"/>
</dbReference>
<protein>
    <submittedName>
        <fullName evidence="8">Keratin, type I cytoskeletal 18</fullName>
    </submittedName>
</protein>
<dbReference type="PROSITE" id="PS51842">
    <property type="entry name" value="IF_ROD_2"/>
    <property type="match status" value="1"/>
</dbReference>
<name>A0ABM4FZ31_9AVES</name>
<dbReference type="PANTHER" id="PTHR23239:SF349">
    <property type="entry name" value="KERATIN, TYPE I CYTOSKELETAL 18"/>
    <property type="match status" value="1"/>
</dbReference>
<gene>
    <name evidence="8" type="primary">KRT18</name>
</gene>